<accession>A0AA36IJ82</accession>
<feature type="transmembrane region" description="Helical" evidence="2">
    <location>
        <begin position="121"/>
        <end position="154"/>
    </location>
</feature>
<reference evidence="3" key="1">
    <citation type="submission" date="2023-08" db="EMBL/GenBank/DDBJ databases">
        <authorList>
            <person name="Chen Y."/>
            <person name="Shah S."/>
            <person name="Dougan E. K."/>
            <person name="Thang M."/>
            <person name="Chan C."/>
        </authorList>
    </citation>
    <scope>NUCLEOTIDE SEQUENCE</scope>
</reference>
<evidence type="ECO:0000313" key="4">
    <source>
        <dbReference type="Proteomes" id="UP001178507"/>
    </source>
</evidence>
<feature type="transmembrane region" description="Helical" evidence="2">
    <location>
        <begin position="495"/>
        <end position="513"/>
    </location>
</feature>
<keyword evidence="2" id="KW-1133">Transmembrane helix</keyword>
<protein>
    <submittedName>
        <fullName evidence="3">Uncharacterized protein</fullName>
    </submittedName>
</protein>
<keyword evidence="4" id="KW-1185">Reference proteome</keyword>
<feature type="transmembrane region" description="Helical" evidence="2">
    <location>
        <begin position="469"/>
        <end position="489"/>
    </location>
</feature>
<feature type="compositionally biased region" description="Low complexity" evidence="1">
    <location>
        <begin position="17"/>
        <end position="29"/>
    </location>
</feature>
<feature type="region of interest" description="Disordered" evidence="1">
    <location>
        <begin position="1"/>
        <end position="29"/>
    </location>
</feature>
<gene>
    <name evidence="3" type="ORF">EVOR1521_LOCUS14209</name>
</gene>
<dbReference type="AlphaFoldDB" id="A0AA36IJ82"/>
<sequence length="518" mass="58826">MVPAPDPPPPVAEPAPRRASIHSANSSDSADAVVVALESLGSSGAEPPPNDPTETLVQWMAKIELLNPEHRRAVTAGCALQWFARPWRIREQCYHYSFQTRQIHDFWSHSWRTSVWQKAGLLLIWYNGVAAFLISTLGVFLVLVLACLGLTPAYSKQPWLGPPLTIGPWCSLTGPLLYSLAFTLWRSRRRVWLDWICIHQTDMKLQECGLLSLGGNIGNAKSMLILWDETWIERLWCIFELATFLRSHPDATKNLIILPIFFWPFCVANFWVGFAVGLGNVVLPFNHPLSFVSGTLGMLLVVFVLEKLMHEFYCSLALLEERLRKFSLNDAKCACCDNDHKGPYGQEVRCDRHVLIQVMCLWFGSEAEIESHISTIVADALREKLLGKFPLPYWMMVMCQMPVLWAYMDIFAARARDEQWEEAAAVVLDCCSWFLNLIPAISTFVTCLVRWTHSTASCRQTLFRWMSRLAAILMHVAGQLGVRVCHHYIENYLHGKAVFFGISLLPAFVAWRLRSKSA</sequence>
<feature type="transmembrane region" description="Helical" evidence="2">
    <location>
        <begin position="255"/>
        <end position="276"/>
    </location>
</feature>
<dbReference type="EMBL" id="CAUJNA010001668">
    <property type="protein sequence ID" value="CAJ1388310.1"/>
    <property type="molecule type" value="Genomic_DNA"/>
</dbReference>
<evidence type="ECO:0000256" key="2">
    <source>
        <dbReference type="SAM" id="Phobius"/>
    </source>
</evidence>
<feature type="transmembrane region" description="Helical" evidence="2">
    <location>
        <begin position="288"/>
        <end position="305"/>
    </location>
</feature>
<comment type="caution">
    <text evidence="3">The sequence shown here is derived from an EMBL/GenBank/DDBJ whole genome shotgun (WGS) entry which is preliminary data.</text>
</comment>
<dbReference type="SUPFAM" id="SSF52200">
    <property type="entry name" value="Toll/Interleukin receptor TIR domain"/>
    <property type="match status" value="1"/>
</dbReference>
<name>A0AA36IJ82_9DINO</name>
<evidence type="ECO:0000256" key="1">
    <source>
        <dbReference type="SAM" id="MobiDB-lite"/>
    </source>
</evidence>
<organism evidence="3 4">
    <name type="scientific">Effrenium voratum</name>
    <dbReference type="NCBI Taxonomy" id="2562239"/>
    <lineage>
        <taxon>Eukaryota</taxon>
        <taxon>Sar</taxon>
        <taxon>Alveolata</taxon>
        <taxon>Dinophyceae</taxon>
        <taxon>Suessiales</taxon>
        <taxon>Symbiodiniaceae</taxon>
        <taxon>Effrenium</taxon>
    </lineage>
</organism>
<evidence type="ECO:0000313" key="3">
    <source>
        <dbReference type="EMBL" id="CAJ1388310.1"/>
    </source>
</evidence>
<feature type="transmembrane region" description="Helical" evidence="2">
    <location>
        <begin position="391"/>
        <end position="408"/>
    </location>
</feature>
<proteinExistence type="predicted"/>
<dbReference type="InterPro" id="IPR035897">
    <property type="entry name" value="Toll_tir_struct_dom_sf"/>
</dbReference>
<dbReference type="Proteomes" id="UP001178507">
    <property type="component" value="Unassembled WGS sequence"/>
</dbReference>
<feature type="transmembrane region" description="Helical" evidence="2">
    <location>
        <begin position="423"/>
        <end position="449"/>
    </location>
</feature>
<feature type="compositionally biased region" description="Pro residues" evidence="1">
    <location>
        <begin position="1"/>
        <end position="13"/>
    </location>
</feature>
<feature type="transmembrane region" description="Helical" evidence="2">
    <location>
        <begin position="166"/>
        <end position="185"/>
    </location>
</feature>
<keyword evidence="2" id="KW-0812">Transmembrane</keyword>
<keyword evidence="2" id="KW-0472">Membrane</keyword>